<dbReference type="PROSITE" id="PS00573">
    <property type="entry name" value="PYRIDINE_REDOX_2"/>
    <property type="match status" value="1"/>
</dbReference>
<dbReference type="InterPro" id="IPR036188">
    <property type="entry name" value="FAD/NAD-bd_sf"/>
</dbReference>
<evidence type="ECO:0000256" key="3">
    <source>
        <dbReference type="ARBA" id="ARBA00023002"/>
    </source>
</evidence>
<keyword evidence="4" id="KW-1015">Disulfide bond</keyword>
<dbReference type="Pfam" id="PF07992">
    <property type="entry name" value="Pyr_redox_2"/>
    <property type="match status" value="1"/>
</dbReference>
<evidence type="ECO:0000256" key="5">
    <source>
        <dbReference type="ARBA" id="ARBA00023284"/>
    </source>
</evidence>
<dbReference type="GO" id="GO:0019430">
    <property type="term" value="P:removal of superoxide radicals"/>
    <property type="evidence" value="ECO:0007669"/>
    <property type="project" value="UniProtKB-UniRule"/>
</dbReference>
<proteinExistence type="inferred from homology"/>
<evidence type="ECO:0000256" key="7">
    <source>
        <dbReference type="RuleBase" id="RU003880"/>
    </source>
</evidence>
<evidence type="ECO:0000313" key="11">
    <source>
        <dbReference type="Proteomes" id="UP000600171"/>
    </source>
</evidence>
<comment type="similarity">
    <text evidence="7">Belongs to the class-II pyridine nucleotide-disulfide oxidoreductase family.</text>
</comment>
<evidence type="ECO:0000256" key="8">
    <source>
        <dbReference type="RuleBase" id="RU003881"/>
    </source>
</evidence>
<dbReference type="PRINTS" id="PR00469">
    <property type="entry name" value="PNDRDTASEII"/>
</dbReference>
<comment type="subunit">
    <text evidence="7">Homodimer.</text>
</comment>
<keyword evidence="3 7" id="KW-0560">Oxidoreductase</keyword>
<evidence type="ECO:0000259" key="9">
    <source>
        <dbReference type="Pfam" id="PF07992"/>
    </source>
</evidence>
<evidence type="ECO:0000256" key="2">
    <source>
        <dbReference type="ARBA" id="ARBA00022827"/>
    </source>
</evidence>
<gene>
    <name evidence="10" type="ORF">GCM10007359_20980</name>
</gene>
<dbReference type="EC" id="1.8.1.9" evidence="7"/>
<dbReference type="GO" id="GO:0005737">
    <property type="term" value="C:cytoplasm"/>
    <property type="evidence" value="ECO:0007669"/>
    <property type="project" value="InterPro"/>
</dbReference>
<dbReference type="Gene3D" id="3.50.50.60">
    <property type="entry name" value="FAD/NAD(P)-binding domain"/>
    <property type="match status" value="2"/>
</dbReference>
<evidence type="ECO:0000256" key="6">
    <source>
        <dbReference type="ARBA" id="ARBA00048132"/>
    </source>
</evidence>
<dbReference type="RefSeq" id="WP_229723198.1">
    <property type="nucleotide sequence ID" value="NZ_BMDC01000004.1"/>
</dbReference>
<dbReference type="AlphaFoldDB" id="A0A917J013"/>
<dbReference type="PANTHER" id="PTHR48105">
    <property type="entry name" value="THIOREDOXIN REDUCTASE 1-RELATED-RELATED"/>
    <property type="match status" value="1"/>
</dbReference>
<sequence length="338" mass="35540">MTTNLGGVFGGGTGINLNLGDAPAAEATHDETVHDVIIVGSGPAGYTAAIYTARANLKPILFASSISPGGDLMTTTEVENFPGFVEGIQGPELMTTIDAQAERFGADVRYEDVEALELDGEVKKVILADGSTYLAKTVIISTGSEYRKLGVDGEQRLSGHGVSWCATCDGFFFKEKALAVVGGGDSALEEALYLTNHASKVYLVHRRDSLRGSDIMQQRVFEHEKIEVVWDSTVKTINGGDKVTSVTLTNTKTGEESELAVEGVFVAIGSDPRTSLVQGKLDLTADGTIAVDGRTSKTSIPGVFAAGDVIDPTYRQAITAAGSGCVAALDAQHYLETL</sequence>
<accession>A0A917J013</accession>
<dbReference type="InterPro" id="IPR005982">
    <property type="entry name" value="Thioredox_Rdtase"/>
</dbReference>
<dbReference type="GO" id="GO:0004791">
    <property type="term" value="F:thioredoxin-disulfide reductase (NADPH) activity"/>
    <property type="evidence" value="ECO:0007669"/>
    <property type="project" value="UniProtKB-UniRule"/>
</dbReference>
<feature type="domain" description="FAD/NAD(P)-binding" evidence="9">
    <location>
        <begin position="34"/>
        <end position="324"/>
    </location>
</feature>
<evidence type="ECO:0000256" key="1">
    <source>
        <dbReference type="ARBA" id="ARBA00022630"/>
    </source>
</evidence>
<evidence type="ECO:0000256" key="4">
    <source>
        <dbReference type="ARBA" id="ARBA00023157"/>
    </source>
</evidence>
<keyword evidence="2 7" id="KW-0274">FAD</keyword>
<comment type="cofactor">
    <cofactor evidence="8">
        <name>FAD</name>
        <dbReference type="ChEBI" id="CHEBI:57692"/>
    </cofactor>
    <text evidence="8">Binds 1 FAD per subunit.</text>
</comment>
<protein>
    <recommendedName>
        <fullName evidence="7">Thioredoxin reductase</fullName>
        <ecNumber evidence="7">1.8.1.9</ecNumber>
    </recommendedName>
</protein>
<keyword evidence="5 7" id="KW-0676">Redox-active center</keyword>
<comment type="caution">
    <text evidence="10">The sequence shown here is derived from an EMBL/GenBank/DDBJ whole genome shotgun (WGS) entry which is preliminary data.</text>
</comment>
<dbReference type="InterPro" id="IPR008255">
    <property type="entry name" value="Pyr_nucl-diS_OxRdtase_2_AS"/>
</dbReference>
<reference evidence="10 11" key="1">
    <citation type="journal article" date="2014" name="Int. J. Syst. Evol. Microbiol.">
        <title>Complete genome sequence of Corynebacterium casei LMG S-19264T (=DSM 44701T), isolated from a smear-ripened cheese.</title>
        <authorList>
            <consortium name="US DOE Joint Genome Institute (JGI-PGF)"/>
            <person name="Walter F."/>
            <person name="Albersmeier A."/>
            <person name="Kalinowski J."/>
            <person name="Ruckert C."/>
        </authorList>
    </citation>
    <scope>NUCLEOTIDE SEQUENCE [LARGE SCALE GENOMIC DNA]</scope>
    <source>
        <strain evidence="10 11">CCM 8669</strain>
    </source>
</reference>
<dbReference type="InterPro" id="IPR050097">
    <property type="entry name" value="Ferredoxin-NADP_redctase_2"/>
</dbReference>
<keyword evidence="11" id="KW-1185">Reference proteome</keyword>
<organism evidence="10 11">
    <name type="scientific">Rothia aerolata</name>
    <dbReference type="NCBI Taxonomy" id="1812262"/>
    <lineage>
        <taxon>Bacteria</taxon>
        <taxon>Bacillati</taxon>
        <taxon>Actinomycetota</taxon>
        <taxon>Actinomycetes</taxon>
        <taxon>Micrococcales</taxon>
        <taxon>Micrococcaceae</taxon>
        <taxon>Rothia</taxon>
    </lineage>
</organism>
<keyword evidence="1 7" id="KW-0285">Flavoprotein</keyword>
<keyword evidence="8" id="KW-0521">NADP</keyword>
<dbReference type="NCBIfam" id="TIGR01292">
    <property type="entry name" value="TRX_reduct"/>
    <property type="match status" value="1"/>
</dbReference>
<dbReference type="Proteomes" id="UP000600171">
    <property type="component" value="Unassembled WGS sequence"/>
</dbReference>
<name>A0A917J013_9MICC</name>
<evidence type="ECO:0000313" key="10">
    <source>
        <dbReference type="EMBL" id="GGH66632.1"/>
    </source>
</evidence>
<dbReference type="SUPFAM" id="SSF51905">
    <property type="entry name" value="FAD/NAD(P)-binding domain"/>
    <property type="match status" value="1"/>
</dbReference>
<comment type="catalytic activity">
    <reaction evidence="6 7">
        <text>[thioredoxin]-dithiol + NADP(+) = [thioredoxin]-disulfide + NADPH + H(+)</text>
        <dbReference type="Rhea" id="RHEA:20345"/>
        <dbReference type="Rhea" id="RHEA-COMP:10698"/>
        <dbReference type="Rhea" id="RHEA-COMP:10700"/>
        <dbReference type="ChEBI" id="CHEBI:15378"/>
        <dbReference type="ChEBI" id="CHEBI:29950"/>
        <dbReference type="ChEBI" id="CHEBI:50058"/>
        <dbReference type="ChEBI" id="CHEBI:57783"/>
        <dbReference type="ChEBI" id="CHEBI:58349"/>
        <dbReference type="EC" id="1.8.1.9"/>
    </reaction>
</comment>
<dbReference type="EMBL" id="BMDC01000004">
    <property type="protein sequence ID" value="GGH66632.1"/>
    <property type="molecule type" value="Genomic_DNA"/>
</dbReference>
<dbReference type="InterPro" id="IPR023753">
    <property type="entry name" value="FAD/NAD-binding_dom"/>
</dbReference>
<dbReference type="PRINTS" id="PR00368">
    <property type="entry name" value="FADPNR"/>
</dbReference>